<sequence>MSEISRTGPQSGVLSESSIKKTSKNKGNFSAVLARAGKDGASAPLTPQAKESLGVITAENYTVSHLLVRNSKFAADTWNIIHSPINQNKDFTKIQPGAQVWIDPETKEISWRQENLAEPAVQTRKNVHVRRSPDFSKEADSLAESLVRAVSQEIGKNYEDVDCYELVVKGLSSLGIQYSGRGGLKDALMNRALASSLPSNAYLTGEGLVNACGNNLFNGTYININDPDALAKEVYESLGPNLRHGGILSLSTRTRGHTGVVAARDDQWTYINSGRMDNNIGDRVPSLGVGQEDLLAELRNWFRLAKSRGEALSVSLGELNREKLMAYAAPTPGPMLV</sequence>
<dbReference type="OrthoDB" id="5430068at2"/>
<dbReference type="STRING" id="1121393.SAMN02745216_03413"/>
<accession>A0A1M6SC01</accession>
<reference evidence="3" key="1">
    <citation type="submission" date="2016-11" db="EMBL/GenBank/DDBJ databases">
        <authorList>
            <person name="Varghese N."/>
            <person name="Submissions S."/>
        </authorList>
    </citation>
    <scope>NUCLEOTIDE SEQUENCE [LARGE SCALE GENOMIC DNA]</scope>
    <source>
        <strain evidence="3">DSM 16219</strain>
    </source>
</reference>
<feature type="region of interest" description="Disordered" evidence="1">
    <location>
        <begin position="1"/>
        <end position="20"/>
    </location>
</feature>
<dbReference type="Proteomes" id="UP000183994">
    <property type="component" value="Unassembled WGS sequence"/>
</dbReference>
<proteinExistence type="predicted"/>
<feature type="compositionally biased region" description="Polar residues" evidence="1">
    <location>
        <begin position="1"/>
        <end position="17"/>
    </location>
</feature>
<evidence type="ECO:0000313" key="2">
    <source>
        <dbReference type="EMBL" id="SHK42038.1"/>
    </source>
</evidence>
<name>A0A1M6SC01_9BACT</name>
<organism evidence="2 3">
    <name type="scientific">Desulfatibacillum alkenivorans DSM 16219</name>
    <dbReference type="NCBI Taxonomy" id="1121393"/>
    <lineage>
        <taxon>Bacteria</taxon>
        <taxon>Pseudomonadati</taxon>
        <taxon>Thermodesulfobacteriota</taxon>
        <taxon>Desulfobacteria</taxon>
        <taxon>Desulfobacterales</taxon>
        <taxon>Desulfatibacillaceae</taxon>
        <taxon>Desulfatibacillum</taxon>
    </lineage>
</organism>
<dbReference type="EMBL" id="FQZU01000024">
    <property type="protein sequence ID" value="SHK42038.1"/>
    <property type="molecule type" value="Genomic_DNA"/>
</dbReference>
<protein>
    <submittedName>
        <fullName evidence="2">Uncharacterized protein</fullName>
    </submittedName>
</protein>
<dbReference type="RefSeq" id="WP_073477466.1">
    <property type="nucleotide sequence ID" value="NZ_FQZU01000024.1"/>
</dbReference>
<keyword evidence="3" id="KW-1185">Reference proteome</keyword>
<evidence type="ECO:0000313" key="3">
    <source>
        <dbReference type="Proteomes" id="UP000183994"/>
    </source>
</evidence>
<dbReference type="AlphaFoldDB" id="A0A1M6SC01"/>
<gene>
    <name evidence="2" type="ORF">SAMN02745216_03413</name>
</gene>
<evidence type="ECO:0000256" key="1">
    <source>
        <dbReference type="SAM" id="MobiDB-lite"/>
    </source>
</evidence>